<keyword evidence="2" id="KW-1185">Reference proteome</keyword>
<name>A0A936Z2A0_9BURK</name>
<dbReference type="EMBL" id="JAEQNE010000006">
    <property type="protein sequence ID" value="MBL0393639.1"/>
    <property type="molecule type" value="Genomic_DNA"/>
</dbReference>
<comment type="caution">
    <text evidence="1">The sequence shown here is derived from an EMBL/GenBank/DDBJ whole genome shotgun (WGS) entry which is preliminary data.</text>
</comment>
<evidence type="ECO:0000313" key="1">
    <source>
        <dbReference type="EMBL" id="MBL0393639.1"/>
    </source>
</evidence>
<gene>
    <name evidence="1" type="ORF">JJ685_21055</name>
</gene>
<sequence length="29" mass="3048">MRGWVSAIANYSEPVALGAVMRSLGVGRV</sequence>
<reference evidence="1 2" key="1">
    <citation type="journal article" date="2017" name="Int. J. Syst. Evol. Microbiol.">
        <title>Ramlibacter monticola sp. nov., isolated from forest soil.</title>
        <authorList>
            <person name="Chaudhary D.K."/>
            <person name="Kim J."/>
        </authorList>
    </citation>
    <scope>NUCLEOTIDE SEQUENCE [LARGE SCALE GENOMIC DNA]</scope>
    <source>
        <strain evidence="1 2">KACC 19175</strain>
    </source>
</reference>
<evidence type="ECO:0000313" key="2">
    <source>
        <dbReference type="Proteomes" id="UP000599109"/>
    </source>
</evidence>
<accession>A0A936Z2A0</accession>
<dbReference type="Proteomes" id="UP000599109">
    <property type="component" value="Unassembled WGS sequence"/>
</dbReference>
<dbReference type="AlphaFoldDB" id="A0A936Z2A0"/>
<proteinExistence type="predicted"/>
<protein>
    <submittedName>
        <fullName evidence="1">Uncharacterized protein</fullName>
    </submittedName>
</protein>
<organism evidence="1 2">
    <name type="scientific">Ramlibacter monticola</name>
    <dbReference type="NCBI Taxonomy" id="1926872"/>
    <lineage>
        <taxon>Bacteria</taxon>
        <taxon>Pseudomonadati</taxon>
        <taxon>Pseudomonadota</taxon>
        <taxon>Betaproteobacteria</taxon>
        <taxon>Burkholderiales</taxon>
        <taxon>Comamonadaceae</taxon>
        <taxon>Ramlibacter</taxon>
    </lineage>
</organism>